<dbReference type="EMBL" id="QFPO01000005">
    <property type="protein sequence ID" value="PZQ16441.1"/>
    <property type="molecule type" value="Genomic_DNA"/>
</dbReference>
<reference evidence="3 4" key="1">
    <citation type="submission" date="2017-08" db="EMBL/GenBank/DDBJ databases">
        <title>Infants hospitalized years apart are colonized by the same room-sourced microbial strains.</title>
        <authorList>
            <person name="Brooks B."/>
            <person name="Olm M.R."/>
            <person name="Firek B.A."/>
            <person name="Baker R."/>
            <person name="Thomas B.C."/>
            <person name="Morowitz M.J."/>
            <person name="Banfield J.F."/>
        </authorList>
    </citation>
    <scope>NUCLEOTIDE SEQUENCE [LARGE SCALE GENOMIC DNA]</scope>
    <source>
        <strain evidence="3">S2_005_003_R2_42</strain>
    </source>
</reference>
<dbReference type="InterPro" id="IPR032710">
    <property type="entry name" value="NTF2-like_dom_sf"/>
</dbReference>
<name>A0A2W5KHM5_9GAMM</name>
<feature type="chain" id="PRO_5016130927" description="SnoaL-like domain-containing protein" evidence="1">
    <location>
        <begin position="23"/>
        <end position="156"/>
    </location>
</feature>
<organism evidence="3 4">
    <name type="scientific">Rhodanobacter denitrificans</name>
    <dbReference type="NCBI Taxonomy" id="666685"/>
    <lineage>
        <taxon>Bacteria</taxon>
        <taxon>Pseudomonadati</taxon>
        <taxon>Pseudomonadota</taxon>
        <taxon>Gammaproteobacteria</taxon>
        <taxon>Lysobacterales</taxon>
        <taxon>Rhodanobacteraceae</taxon>
        <taxon>Rhodanobacter</taxon>
    </lineage>
</organism>
<evidence type="ECO:0000256" key="1">
    <source>
        <dbReference type="SAM" id="SignalP"/>
    </source>
</evidence>
<protein>
    <recommendedName>
        <fullName evidence="2">SnoaL-like domain-containing protein</fullName>
    </recommendedName>
</protein>
<evidence type="ECO:0000313" key="4">
    <source>
        <dbReference type="Proteomes" id="UP000249046"/>
    </source>
</evidence>
<evidence type="ECO:0000259" key="2">
    <source>
        <dbReference type="Pfam" id="PF13474"/>
    </source>
</evidence>
<feature type="domain" description="SnoaL-like" evidence="2">
    <location>
        <begin position="34"/>
        <end position="154"/>
    </location>
</feature>
<dbReference type="Proteomes" id="UP000249046">
    <property type="component" value="Unassembled WGS sequence"/>
</dbReference>
<dbReference type="AlphaFoldDB" id="A0A2W5KHM5"/>
<accession>A0A2W5KHM5</accession>
<comment type="caution">
    <text evidence="3">The sequence shown here is derived from an EMBL/GenBank/DDBJ whole genome shotgun (WGS) entry which is preliminary data.</text>
</comment>
<dbReference type="SUPFAM" id="SSF54427">
    <property type="entry name" value="NTF2-like"/>
    <property type="match status" value="1"/>
</dbReference>
<dbReference type="Pfam" id="PF13474">
    <property type="entry name" value="SnoaL_3"/>
    <property type="match status" value="1"/>
</dbReference>
<feature type="signal peptide" evidence="1">
    <location>
        <begin position="1"/>
        <end position="22"/>
    </location>
</feature>
<sequence>MKAVLLAILLCAGASSSGTAWAASSASSTEQQLRQLMNEMVEAANAHDTDRFMALYERSPTLLLTFDDQTLVGWQAVRDQQLQWWNNGTSDAVYRLRTEPKITIISPDVAATVQSLEVAATGPDGKKGTVKVVATSIWKKRPEGWRIVLAHESLLN</sequence>
<gene>
    <name evidence="3" type="ORF">DI564_07360</name>
</gene>
<evidence type="ECO:0000313" key="3">
    <source>
        <dbReference type="EMBL" id="PZQ16441.1"/>
    </source>
</evidence>
<dbReference type="Gene3D" id="3.10.450.50">
    <property type="match status" value="1"/>
</dbReference>
<dbReference type="InterPro" id="IPR037401">
    <property type="entry name" value="SnoaL-like"/>
</dbReference>
<proteinExistence type="predicted"/>
<keyword evidence="1" id="KW-0732">Signal</keyword>